<dbReference type="OrthoDB" id="9810270at2"/>
<keyword evidence="1" id="KW-0812">Transmembrane</keyword>
<evidence type="ECO:0000259" key="2">
    <source>
        <dbReference type="Pfam" id="PF09335"/>
    </source>
</evidence>
<dbReference type="EMBL" id="PDOA01000001">
    <property type="protein sequence ID" value="PWC30824.1"/>
    <property type="molecule type" value="Genomic_DNA"/>
</dbReference>
<comment type="caution">
    <text evidence="3">The sequence shown here is derived from an EMBL/GenBank/DDBJ whole genome shotgun (WGS) entry which is preliminary data.</text>
</comment>
<dbReference type="GO" id="GO:0005886">
    <property type="term" value="C:plasma membrane"/>
    <property type="evidence" value="ECO:0007669"/>
    <property type="project" value="TreeGrafter"/>
</dbReference>
<evidence type="ECO:0000313" key="3">
    <source>
        <dbReference type="EMBL" id="PWC30824.1"/>
    </source>
</evidence>
<name>A0A2U1VAB8_9PROT</name>
<sequence>MLRALYDRILALAGHRHAERWLAAVSFTESSVFPVPPDALLLPMCLSRPERAWRYAAICTVASVLGGLAGYLLGFFLYETLAEPLLRAYGQEGALANFEAWFREWGVVAVLVMGLTPIPYKAVTIAAGAAAFSPAAFILASLVARGLRFFLLAGLLRRYGAPMRDFVERRLALLTTLAAGLLAGGVLVLRGV</sequence>
<organism evidence="3 4">
    <name type="scientific">Teichococcus aestuarii</name>
    <dbReference type="NCBI Taxonomy" id="568898"/>
    <lineage>
        <taxon>Bacteria</taxon>
        <taxon>Pseudomonadati</taxon>
        <taxon>Pseudomonadota</taxon>
        <taxon>Alphaproteobacteria</taxon>
        <taxon>Acetobacterales</taxon>
        <taxon>Roseomonadaceae</taxon>
        <taxon>Roseomonas</taxon>
    </lineage>
</organism>
<proteinExistence type="predicted"/>
<dbReference type="InterPro" id="IPR032816">
    <property type="entry name" value="VTT_dom"/>
</dbReference>
<keyword evidence="4" id="KW-1185">Reference proteome</keyword>
<dbReference type="RefSeq" id="WP_109515395.1">
    <property type="nucleotide sequence ID" value="NZ_PDOA01000001.1"/>
</dbReference>
<dbReference type="PANTHER" id="PTHR42709">
    <property type="entry name" value="ALKALINE PHOSPHATASE LIKE PROTEIN"/>
    <property type="match status" value="1"/>
</dbReference>
<keyword evidence="1" id="KW-1133">Transmembrane helix</keyword>
<feature type="transmembrane region" description="Helical" evidence="1">
    <location>
        <begin position="55"/>
        <end position="78"/>
    </location>
</feature>
<dbReference type="AlphaFoldDB" id="A0A2U1VAB8"/>
<gene>
    <name evidence="3" type="ORF">CR165_02690</name>
</gene>
<evidence type="ECO:0000313" key="4">
    <source>
        <dbReference type="Proteomes" id="UP000245048"/>
    </source>
</evidence>
<keyword evidence="1" id="KW-0472">Membrane</keyword>
<dbReference type="Proteomes" id="UP000245048">
    <property type="component" value="Unassembled WGS sequence"/>
</dbReference>
<reference evidence="4" key="1">
    <citation type="submission" date="2017-10" db="EMBL/GenBank/DDBJ databases">
        <authorList>
            <person name="Toshchakov S.V."/>
            <person name="Goeva M.A."/>
        </authorList>
    </citation>
    <scope>NUCLEOTIDE SEQUENCE [LARGE SCALE GENOMIC DNA]</scope>
    <source>
        <strain evidence="4">JR1/69-1-13</strain>
    </source>
</reference>
<feature type="transmembrane region" description="Helical" evidence="1">
    <location>
        <begin position="125"/>
        <end position="151"/>
    </location>
</feature>
<protein>
    <submittedName>
        <fullName evidence="3">Cytochrome B</fullName>
    </submittedName>
</protein>
<feature type="domain" description="VTT" evidence="2">
    <location>
        <begin position="59"/>
        <end position="155"/>
    </location>
</feature>
<feature type="transmembrane region" description="Helical" evidence="1">
    <location>
        <begin position="171"/>
        <end position="189"/>
    </location>
</feature>
<evidence type="ECO:0000256" key="1">
    <source>
        <dbReference type="SAM" id="Phobius"/>
    </source>
</evidence>
<dbReference type="PANTHER" id="PTHR42709:SF11">
    <property type="entry name" value="DEDA FAMILY PROTEIN"/>
    <property type="match status" value="1"/>
</dbReference>
<accession>A0A2U1VAB8</accession>
<dbReference type="InterPro" id="IPR051311">
    <property type="entry name" value="DedA_domain"/>
</dbReference>
<dbReference type="Pfam" id="PF09335">
    <property type="entry name" value="VTT_dom"/>
    <property type="match status" value="1"/>
</dbReference>